<dbReference type="FunFam" id="3.30.70.330:FF:001147">
    <property type="entry name" value="Pre-rRNA-processing protein esf-2"/>
    <property type="match status" value="1"/>
</dbReference>
<feature type="compositionally biased region" description="Acidic residues" evidence="9">
    <location>
        <begin position="11"/>
        <end position="20"/>
    </location>
</feature>
<comment type="subcellular location">
    <subcellularLocation>
        <location evidence="1">Nucleus</location>
        <location evidence="1">Nucleolus</location>
    </subcellularLocation>
</comment>
<sequence length="322" mass="36341">MAPEKKNDFLDTADSDEENDAGYNSEDEVIKGGHGAKRRKLDDDDDDDLSSDNGRNASDDEDDAVEDDAKQSSKDDDSKTPDEPKKSKTKSKDTASSSELPDITRPLTRKNLVRSEAAIKKSGVVYLSRIPPFMKPVKLRSLLEPYGTINRIFLAPEDPASHARRVRAGGNKKRSYTEGWVEFVKKKDAKAVCDLLNARTIGGKKGGYYRDDLWNLLYLKGFKWHNLTEQIAVENAERTSRMRAEIGKSTKENKEFVRNVEKAKMLDGMEAKAMAKKRKATDGDEHEVRQVKRSFKQVPLANKRTEVEDQPTEVSRVLSKIF</sequence>
<keyword evidence="3" id="KW-0690">Ribosome biogenesis</keyword>
<evidence type="ECO:0000259" key="10">
    <source>
        <dbReference type="SMART" id="SM00360"/>
    </source>
</evidence>
<dbReference type="Proteomes" id="UP000635477">
    <property type="component" value="Unassembled WGS sequence"/>
</dbReference>
<dbReference type="GO" id="GO:0003723">
    <property type="term" value="F:RNA binding"/>
    <property type="evidence" value="ECO:0007669"/>
    <property type="project" value="UniProtKB-KW"/>
</dbReference>
<keyword evidence="4" id="KW-0698">rRNA processing</keyword>
<dbReference type="AlphaFoldDB" id="A0A8H4UPL9"/>
<keyword evidence="6" id="KW-0539">Nucleus</keyword>
<dbReference type="PANTHER" id="PTHR12311">
    <property type="entry name" value="ACTIVATOR OF BASAL TRANSCRIPTION 1"/>
    <property type="match status" value="1"/>
</dbReference>
<dbReference type="GO" id="GO:0000447">
    <property type="term" value="P:endonucleolytic cleavage in ITS1 to separate SSU-rRNA from 5.8S rRNA and LSU-rRNA from tricistronic rRNA transcript (SSU-rRNA, 5.8S rRNA, LSU-rRNA)"/>
    <property type="evidence" value="ECO:0007669"/>
    <property type="project" value="TreeGrafter"/>
</dbReference>
<accession>A0A8H4UPL9</accession>
<feature type="region of interest" description="Disordered" evidence="9">
    <location>
        <begin position="1"/>
        <end position="107"/>
    </location>
</feature>
<dbReference type="SUPFAM" id="SSF54928">
    <property type="entry name" value="RNA-binding domain, RBD"/>
    <property type="match status" value="1"/>
</dbReference>
<feature type="domain" description="RRM" evidence="10">
    <location>
        <begin position="124"/>
        <end position="209"/>
    </location>
</feature>
<dbReference type="InterPro" id="IPR000504">
    <property type="entry name" value="RRM_dom"/>
</dbReference>
<gene>
    <name evidence="11" type="ORF">FZEAL_3302</name>
</gene>
<evidence type="ECO:0000256" key="1">
    <source>
        <dbReference type="ARBA" id="ARBA00004604"/>
    </source>
</evidence>
<dbReference type="GO" id="GO:0034462">
    <property type="term" value="P:small-subunit processome assembly"/>
    <property type="evidence" value="ECO:0007669"/>
    <property type="project" value="TreeGrafter"/>
</dbReference>
<dbReference type="EMBL" id="JABEYC010000208">
    <property type="protein sequence ID" value="KAF4980788.1"/>
    <property type="molecule type" value="Genomic_DNA"/>
</dbReference>
<feature type="compositionally biased region" description="Basic and acidic residues" evidence="9">
    <location>
        <begin position="67"/>
        <end position="93"/>
    </location>
</feature>
<comment type="caution">
    <text evidence="11">The sequence shown here is derived from an EMBL/GenBank/DDBJ whole genome shotgun (WGS) entry which is preliminary data.</text>
</comment>
<protein>
    <recommendedName>
        <fullName evidence="8">18S rRNA factor 2</fullName>
    </recommendedName>
</protein>
<organism evidence="11 12">
    <name type="scientific">Fusarium zealandicum</name>
    <dbReference type="NCBI Taxonomy" id="1053134"/>
    <lineage>
        <taxon>Eukaryota</taxon>
        <taxon>Fungi</taxon>
        <taxon>Dikarya</taxon>
        <taxon>Ascomycota</taxon>
        <taxon>Pezizomycotina</taxon>
        <taxon>Sordariomycetes</taxon>
        <taxon>Hypocreomycetidae</taxon>
        <taxon>Hypocreales</taxon>
        <taxon>Nectriaceae</taxon>
        <taxon>Fusarium</taxon>
        <taxon>Fusarium staphyleae species complex</taxon>
    </lineage>
</organism>
<dbReference type="PANTHER" id="PTHR12311:SF7">
    <property type="entry name" value="ACTIVATOR OF BASAL TRANSCRIPTION 1"/>
    <property type="match status" value="1"/>
</dbReference>
<dbReference type="SMART" id="SM00360">
    <property type="entry name" value="RRM"/>
    <property type="match status" value="1"/>
</dbReference>
<dbReference type="Gene3D" id="3.30.70.330">
    <property type="match status" value="1"/>
</dbReference>
<dbReference type="InterPro" id="IPR035979">
    <property type="entry name" value="RBD_domain_sf"/>
</dbReference>
<dbReference type="InterPro" id="IPR034353">
    <property type="entry name" value="ABT1/ESF2_RRM"/>
</dbReference>
<dbReference type="CDD" id="cd12263">
    <property type="entry name" value="RRM_ABT1_like"/>
    <property type="match status" value="1"/>
</dbReference>
<dbReference type="OrthoDB" id="287393at2759"/>
<comment type="similarity">
    <text evidence="2">Belongs to the ESF2/ABP1 family.</text>
</comment>
<comment type="function">
    <text evidence="7">Involved in the small subunit (SSU) processome assembly and function, and in the 18S rRNA synthesis. Required for the early cleavages at sites A0, A1 and A2.</text>
</comment>
<evidence type="ECO:0000256" key="6">
    <source>
        <dbReference type="ARBA" id="ARBA00023242"/>
    </source>
</evidence>
<reference evidence="11" key="2">
    <citation type="submission" date="2020-05" db="EMBL/GenBank/DDBJ databases">
        <authorList>
            <person name="Kim H.-S."/>
            <person name="Proctor R.H."/>
            <person name="Brown D.W."/>
        </authorList>
    </citation>
    <scope>NUCLEOTIDE SEQUENCE</scope>
    <source>
        <strain evidence="11">NRRL 22465</strain>
    </source>
</reference>
<evidence type="ECO:0000256" key="9">
    <source>
        <dbReference type="SAM" id="MobiDB-lite"/>
    </source>
</evidence>
<name>A0A8H4UPL9_9HYPO</name>
<proteinExistence type="inferred from homology"/>
<evidence type="ECO:0000313" key="11">
    <source>
        <dbReference type="EMBL" id="KAF4980788.1"/>
    </source>
</evidence>
<keyword evidence="5" id="KW-0694">RNA-binding</keyword>
<dbReference type="InterPro" id="IPR039119">
    <property type="entry name" value="ABT1/Esf2"/>
</dbReference>
<evidence type="ECO:0000313" key="12">
    <source>
        <dbReference type="Proteomes" id="UP000635477"/>
    </source>
</evidence>
<reference evidence="11" key="1">
    <citation type="journal article" date="2020" name="BMC Genomics">
        <title>Correction to: Identification and distribution of gene clusters required for synthesis of sphingolipid metabolism inhibitors in diverse species of the filamentous fungus Fusarium.</title>
        <authorList>
            <person name="Kim H.S."/>
            <person name="Lohmar J.M."/>
            <person name="Busman M."/>
            <person name="Brown D.W."/>
            <person name="Naumann T.A."/>
            <person name="Divon H.H."/>
            <person name="Lysoe E."/>
            <person name="Uhlig S."/>
            <person name="Proctor R.H."/>
        </authorList>
    </citation>
    <scope>NUCLEOTIDE SEQUENCE</scope>
    <source>
        <strain evidence="11">NRRL 22465</strain>
    </source>
</reference>
<keyword evidence="12" id="KW-1185">Reference proteome</keyword>
<evidence type="ECO:0000256" key="4">
    <source>
        <dbReference type="ARBA" id="ARBA00022552"/>
    </source>
</evidence>
<evidence type="ECO:0000256" key="8">
    <source>
        <dbReference type="ARBA" id="ARBA00032634"/>
    </source>
</evidence>
<dbReference type="InterPro" id="IPR012677">
    <property type="entry name" value="Nucleotide-bd_a/b_plait_sf"/>
</dbReference>
<dbReference type="GO" id="GO:0005730">
    <property type="term" value="C:nucleolus"/>
    <property type="evidence" value="ECO:0007669"/>
    <property type="project" value="UniProtKB-SubCell"/>
</dbReference>
<evidence type="ECO:0000256" key="5">
    <source>
        <dbReference type="ARBA" id="ARBA00022884"/>
    </source>
</evidence>
<evidence type="ECO:0000256" key="3">
    <source>
        <dbReference type="ARBA" id="ARBA00022517"/>
    </source>
</evidence>
<evidence type="ECO:0000256" key="2">
    <source>
        <dbReference type="ARBA" id="ARBA00005819"/>
    </source>
</evidence>
<evidence type="ECO:0000256" key="7">
    <source>
        <dbReference type="ARBA" id="ARBA00025024"/>
    </source>
</evidence>
<dbReference type="GO" id="GO:0000480">
    <property type="term" value="P:endonucleolytic cleavage in 5'-ETS of tricistronic rRNA transcript (SSU-rRNA, 5.8S rRNA, LSU-rRNA)"/>
    <property type="evidence" value="ECO:0007669"/>
    <property type="project" value="TreeGrafter"/>
</dbReference>
<dbReference type="GO" id="GO:0000472">
    <property type="term" value="P:endonucleolytic cleavage to generate mature 5'-end of SSU-rRNA from (SSU-rRNA, 5.8S rRNA, LSU-rRNA)"/>
    <property type="evidence" value="ECO:0007669"/>
    <property type="project" value="TreeGrafter"/>
</dbReference>